<gene>
    <name evidence="5" type="ORF">CTV99_04165</name>
</gene>
<evidence type="ECO:0000256" key="1">
    <source>
        <dbReference type="ARBA" id="ARBA00004196"/>
    </source>
</evidence>
<evidence type="ECO:0000313" key="6">
    <source>
        <dbReference type="Proteomes" id="UP000230768"/>
    </source>
</evidence>
<dbReference type="GO" id="GO:0030246">
    <property type="term" value="F:carbohydrate binding"/>
    <property type="evidence" value="ECO:0007669"/>
    <property type="project" value="UniProtKB-ARBA"/>
</dbReference>
<dbReference type="RefSeq" id="WP_099726427.1">
    <property type="nucleotide sequence ID" value="NZ_CP101833.1"/>
</dbReference>
<name>A0A2G8IWV6_BACPU</name>
<evidence type="ECO:0000259" key="4">
    <source>
        <dbReference type="Pfam" id="PF13407"/>
    </source>
</evidence>
<evidence type="ECO:0000256" key="2">
    <source>
        <dbReference type="ARBA" id="ARBA00007639"/>
    </source>
</evidence>
<dbReference type="Gene3D" id="3.40.50.2300">
    <property type="match status" value="2"/>
</dbReference>
<comment type="subcellular location">
    <subcellularLocation>
        <location evidence="1">Cell envelope</location>
    </subcellularLocation>
</comment>
<evidence type="ECO:0000256" key="3">
    <source>
        <dbReference type="ARBA" id="ARBA00022729"/>
    </source>
</evidence>
<dbReference type="CDD" id="cd06314">
    <property type="entry name" value="PBP1_tmGBP"/>
    <property type="match status" value="1"/>
</dbReference>
<feature type="domain" description="Periplasmic binding protein" evidence="4">
    <location>
        <begin position="48"/>
        <end position="303"/>
    </location>
</feature>
<dbReference type="GO" id="GO:0030313">
    <property type="term" value="C:cell envelope"/>
    <property type="evidence" value="ECO:0007669"/>
    <property type="project" value="UniProtKB-SubCell"/>
</dbReference>
<protein>
    <submittedName>
        <fullName evidence="5">LacI family transcriptional regulator</fullName>
    </submittedName>
</protein>
<dbReference type="EMBL" id="PEKP01000005">
    <property type="protein sequence ID" value="PIK28005.1"/>
    <property type="molecule type" value="Genomic_DNA"/>
</dbReference>
<sequence length="333" mass="36471">MKLSKLIGIGALLTVCVLSVISLCVLGQDLFKIESASDKVVSTYQYHFVLVPEELDNEYWQLVQKGAADAAAVHRVYLEYLGPKQADLDDHLKTIDMAIAGHVDGIMTQGLDAKKYKPLFQKAREKGIDVVTVDTDAEGSKRQVYVGTDNYYSGFIAGQALIADTTGEQYVGIVTGRLDAIHQKLRVKGFRDAVSAEKRIHIAGIEESAITKSGASGAAYKLLNNHAELTAFYGTSALDGVGIIQATEQYRSAADFYVLTFDTLPDTIQALDDEKIDAVVVQHPYEMGYQAVESLVRLQKGEKEEALQYTGTSVIRRGDLPLHQTERPQGVQP</sequence>
<dbReference type="PANTHER" id="PTHR46847:SF1">
    <property type="entry name" value="D-ALLOSE-BINDING PERIPLASMIC PROTEIN-RELATED"/>
    <property type="match status" value="1"/>
</dbReference>
<dbReference type="Pfam" id="PF13407">
    <property type="entry name" value="Peripla_BP_4"/>
    <property type="match status" value="1"/>
</dbReference>
<organism evidence="5 6">
    <name type="scientific">Bacillus pumilus</name>
    <name type="common">Bacillus mesentericus</name>
    <dbReference type="NCBI Taxonomy" id="1408"/>
    <lineage>
        <taxon>Bacteria</taxon>
        <taxon>Bacillati</taxon>
        <taxon>Bacillota</taxon>
        <taxon>Bacilli</taxon>
        <taxon>Bacillales</taxon>
        <taxon>Bacillaceae</taxon>
        <taxon>Bacillus</taxon>
    </lineage>
</organism>
<dbReference type="InterPro" id="IPR028082">
    <property type="entry name" value="Peripla_BP_I"/>
</dbReference>
<proteinExistence type="inferred from homology"/>
<comment type="similarity">
    <text evidence="2">Belongs to the bacterial solute-binding protein 2 family.</text>
</comment>
<reference evidence="5 6" key="1">
    <citation type="submission" date="2017-11" db="EMBL/GenBank/DDBJ databases">
        <title>Draft genome sequence of Bacillus pumilus 51_5il from lake Gorkoye (Russia: Novosibirsk region).</title>
        <authorList>
            <person name="Shipova A.A."/>
            <person name="Rozanov A.S."/>
            <person name="Bryanskaya A.V."/>
            <person name="Peltek S.E."/>
        </authorList>
    </citation>
    <scope>NUCLEOTIDE SEQUENCE [LARGE SCALE GENOMIC DNA]</scope>
    <source>
        <strain evidence="5 6">51_5il</strain>
    </source>
</reference>
<dbReference type="Proteomes" id="UP000230768">
    <property type="component" value="Unassembled WGS sequence"/>
</dbReference>
<evidence type="ECO:0000313" key="5">
    <source>
        <dbReference type="EMBL" id="PIK28005.1"/>
    </source>
</evidence>
<dbReference type="SUPFAM" id="SSF53822">
    <property type="entry name" value="Periplasmic binding protein-like I"/>
    <property type="match status" value="1"/>
</dbReference>
<dbReference type="PANTHER" id="PTHR46847">
    <property type="entry name" value="D-ALLOSE-BINDING PERIPLASMIC PROTEIN-RELATED"/>
    <property type="match status" value="1"/>
</dbReference>
<dbReference type="InterPro" id="IPR025997">
    <property type="entry name" value="SBP_2_dom"/>
</dbReference>
<accession>A0A2G8IWV6</accession>
<dbReference type="AlphaFoldDB" id="A0A2G8IWV6"/>
<keyword evidence="3" id="KW-0732">Signal</keyword>
<comment type="caution">
    <text evidence="5">The sequence shown here is derived from an EMBL/GenBank/DDBJ whole genome shotgun (WGS) entry which is preliminary data.</text>
</comment>